<evidence type="ECO:0000259" key="1">
    <source>
        <dbReference type="Pfam" id="PF06985"/>
    </source>
</evidence>
<accession>A0A1Y2A525</accession>
<sequence>MSFERPMHLDFPLAAEKDEIRLLKLRPGTWDEPLQCQFWIVEISQKPDYVALSYVWGDATHSYCIQVDGRPLGVTENLYSALQRLRAHAHDREIVLWIDAICIYQGSISERNRQVAMMGRIYAHCREVWIWLGQMSSPEASDLRWSTNASESDRICYKFHGDESDYDEKWSEYQSAFPATERAGNNPSIAGEPTREVSSSEIVFHCAWILRLLAAGKHLNEIRPFSGGDTAVSEYLGRVLRSMEDLVNNEWFSRLWVVQEAVLAPSARVFFDFVSFPLRVIEDAKTLHAHTRARCCVPLGTQQLYFSEAIKNITGGFAEISQMQNESPTPNSSRTLFQL</sequence>
<reference evidence="2 3" key="1">
    <citation type="submission" date="2016-07" db="EMBL/GenBank/DDBJ databases">
        <title>Pervasive Adenine N6-methylation of Active Genes in Fungi.</title>
        <authorList>
            <consortium name="DOE Joint Genome Institute"/>
            <person name="Mondo S.J."/>
            <person name="Dannebaum R.O."/>
            <person name="Kuo R.C."/>
            <person name="Labutti K."/>
            <person name="Haridas S."/>
            <person name="Kuo A."/>
            <person name="Salamov A."/>
            <person name="Ahrendt S.R."/>
            <person name="Lipzen A."/>
            <person name="Sullivan W."/>
            <person name="Andreopoulos W.B."/>
            <person name="Clum A."/>
            <person name="Lindquist E."/>
            <person name="Daum C."/>
            <person name="Ramamoorthy G.K."/>
            <person name="Gryganskyi A."/>
            <person name="Culley D."/>
            <person name="Magnuson J.K."/>
            <person name="James T.Y."/>
            <person name="O'Malley M.A."/>
            <person name="Stajich J.E."/>
            <person name="Spatafora J.W."/>
            <person name="Visel A."/>
            <person name="Grigoriev I.V."/>
        </authorList>
    </citation>
    <scope>NUCLEOTIDE SEQUENCE [LARGE SCALE GENOMIC DNA]</scope>
    <source>
        <strain evidence="2 3">CBS 115471</strain>
    </source>
</reference>
<dbReference type="Proteomes" id="UP000193144">
    <property type="component" value="Unassembled WGS sequence"/>
</dbReference>
<gene>
    <name evidence="2" type="ORF">BCR34DRAFT_22317</name>
</gene>
<proteinExistence type="predicted"/>
<dbReference type="STRING" id="1231657.A0A1Y2A525"/>
<dbReference type="InterPro" id="IPR052895">
    <property type="entry name" value="HetReg/Transcr_Mod"/>
</dbReference>
<dbReference type="PANTHER" id="PTHR24148:SF82">
    <property type="entry name" value="HETEROKARYON INCOMPATIBILITY DOMAIN-CONTAINING PROTEIN"/>
    <property type="match status" value="1"/>
</dbReference>
<name>A0A1Y2A525_9PLEO</name>
<dbReference type="Pfam" id="PF06985">
    <property type="entry name" value="HET"/>
    <property type="match status" value="1"/>
</dbReference>
<dbReference type="InterPro" id="IPR010730">
    <property type="entry name" value="HET"/>
</dbReference>
<comment type="caution">
    <text evidence="2">The sequence shown here is derived from an EMBL/GenBank/DDBJ whole genome shotgun (WGS) entry which is preliminary data.</text>
</comment>
<protein>
    <submittedName>
        <fullName evidence="2">Heterokaryon incompatibility protein-domain-containing protein</fullName>
    </submittedName>
</protein>
<organism evidence="2 3">
    <name type="scientific">Clohesyomyces aquaticus</name>
    <dbReference type="NCBI Taxonomy" id="1231657"/>
    <lineage>
        <taxon>Eukaryota</taxon>
        <taxon>Fungi</taxon>
        <taxon>Dikarya</taxon>
        <taxon>Ascomycota</taxon>
        <taxon>Pezizomycotina</taxon>
        <taxon>Dothideomycetes</taxon>
        <taxon>Pleosporomycetidae</taxon>
        <taxon>Pleosporales</taxon>
        <taxon>Lindgomycetaceae</taxon>
        <taxon>Clohesyomyces</taxon>
    </lineage>
</organism>
<evidence type="ECO:0000313" key="3">
    <source>
        <dbReference type="Proteomes" id="UP000193144"/>
    </source>
</evidence>
<dbReference type="PANTHER" id="PTHR24148">
    <property type="entry name" value="ANKYRIN REPEAT DOMAIN-CONTAINING PROTEIN 39 HOMOLOG-RELATED"/>
    <property type="match status" value="1"/>
</dbReference>
<dbReference type="OrthoDB" id="3557394at2759"/>
<dbReference type="AlphaFoldDB" id="A0A1Y2A525"/>
<feature type="domain" description="Heterokaryon incompatibility" evidence="1">
    <location>
        <begin position="49"/>
        <end position="260"/>
    </location>
</feature>
<keyword evidence="3" id="KW-1185">Reference proteome</keyword>
<evidence type="ECO:0000313" key="2">
    <source>
        <dbReference type="EMBL" id="ORY17602.1"/>
    </source>
</evidence>
<dbReference type="EMBL" id="MCFA01000011">
    <property type="protein sequence ID" value="ORY17602.1"/>
    <property type="molecule type" value="Genomic_DNA"/>
</dbReference>